<keyword evidence="3" id="KW-0804">Transcription</keyword>
<keyword evidence="7" id="KW-1185">Reference proteome</keyword>
<dbReference type="InterPro" id="IPR046335">
    <property type="entry name" value="LacI/GalR-like_sensor"/>
</dbReference>
<dbReference type="PROSITE" id="PS00356">
    <property type="entry name" value="HTH_LACI_1"/>
    <property type="match status" value="1"/>
</dbReference>
<dbReference type="CDD" id="cd01392">
    <property type="entry name" value="HTH_LacI"/>
    <property type="match status" value="1"/>
</dbReference>
<dbReference type="SMART" id="SM00354">
    <property type="entry name" value="HTH_LACI"/>
    <property type="match status" value="1"/>
</dbReference>
<name>A0ABV9MPA7_9MICC</name>
<dbReference type="PROSITE" id="PS50932">
    <property type="entry name" value="HTH_LACI_2"/>
    <property type="match status" value="1"/>
</dbReference>
<feature type="domain" description="HTH lacI-type" evidence="5">
    <location>
        <begin position="19"/>
        <end position="73"/>
    </location>
</feature>
<accession>A0ABV9MPA7</accession>
<evidence type="ECO:0000256" key="1">
    <source>
        <dbReference type="ARBA" id="ARBA00023015"/>
    </source>
</evidence>
<proteinExistence type="predicted"/>
<organism evidence="6 7">
    <name type="scientific">Glutamicibacter bergerei</name>
    <dbReference type="NCBI Taxonomy" id="256702"/>
    <lineage>
        <taxon>Bacteria</taxon>
        <taxon>Bacillati</taxon>
        <taxon>Actinomycetota</taxon>
        <taxon>Actinomycetes</taxon>
        <taxon>Micrococcales</taxon>
        <taxon>Micrococcaceae</taxon>
        <taxon>Glutamicibacter</taxon>
    </lineage>
</organism>
<protein>
    <submittedName>
        <fullName evidence="6">LacI family DNA-binding transcriptional regulator</fullName>
    </submittedName>
</protein>
<dbReference type="CDD" id="cd01574">
    <property type="entry name" value="PBP1_LacI"/>
    <property type="match status" value="1"/>
</dbReference>
<keyword evidence="2 6" id="KW-0238">DNA-binding</keyword>
<dbReference type="InterPro" id="IPR028082">
    <property type="entry name" value="Peripla_BP_I"/>
</dbReference>
<dbReference type="Gene3D" id="3.40.50.2300">
    <property type="match status" value="2"/>
</dbReference>
<evidence type="ECO:0000313" key="6">
    <source>
        <dbReference type="EMBL" id="MFC4716543.1"/>
    </source>
</evidence>
<evidence type="ECO:0000256" key="3">
    <source>
        <dbReference type="ARBA" id="ARBA00023163"/>
    </source>
</evidence>
<reference evidence="7" key="1">
    <citation type="journal article" date="2019" name="Int. J. Syst. Evol. Microbiol.">
        <title>The Global Catalogue of Microorganisms (GCM) 10K type strain sequencing project: providing services to taxonomists for standard genome sequencing and annotation.</title>
        <authorList>
            <consortium name="The Broad Institute Genomics Platform"/>
            <consortium name="The Broad Institute Genome Sequencing Center for Infectious Disease"/>
            <person name="Wu L."/>
            <person name="Ma J."/>
        </authorList>
    </citation>
    <scope>NUCLEOTIDE SEQUENCE [LARGE SCALE GENOMIC DNA]</scope>
    <source>
        <strain evidence="7">CGMCC 1.12849</strain>
    </source>
</reference>
<dbReference type="RefSeq" id="WP_382412190.1">
    <property type="nucleotide sequence ID" value="NZ_BAAAVQ010000061.1"/>
</dbReference>
<dbReference type="PANTHER" id="PTHR30146">
    <property type="entry name" value="LACI-RELATED TRANSCRIPTIONAL REPRESSOR"/>
    <property type="match status" value="1"/>
</dbReference>
<evidence type="ECO:0000259" key="5">
    <source>
        <dbReference type="PROSITE" id="PS50932"/>
    </source>
</evidence>
<feature type="compositionally biased region" description="Polar residues" evidence="4">
    <location>
        <begin position="1"/>
        <end position="18"/>
    </location>
</feature>
<dbReference type="GO" id="GO:0003677">
    <property type="term" value="F:DNA binding"/>
    <property type="evidence" value="ECO:0007669"/>
    <property type="project" value="UniProtKB-KW"/>
</dbReference>
<dbReference type="Proteomes" id="UP001595884">
    <property type="component" value="Unassembled WGS sequence"/>
</dbReference>
<keyword evidence="1" id="KW-0805">Transcription regulation</keyword>
<evidence type="ECO:0000313" key="7">
    <source>
        <dbReference type="Proteomes" id="UP001595884"/>
    </source>
</evidence>
<dbReference type="SUPFAM" id="SSF47413">
    <property type="entry name" value="lambda repressor-like DNA-binding domains"/>
    <property type="match status" value="1"/>
</dbReference>
<dbReference type="InterPro" id="IPR010982">
    <property type="entry name" value="Lambda_DNA-bd_dom_sf"/>
</dbReference>
<dbReference type="EMBL" id="JBHSHE010000044">
    <property type="protein sequence ID" value="MFC4716543.1"/>
    <property type="molecule type" value="Genomic_DNA"/>
</dbReference>
<evidence type="ECO:0000256" key="2">
    <source>
        <dbReference type="ARBA" id="ARBA00023125"/>
    </source>
</evidence>
<sequence>MTNVNTYQTDAESSSSRPPSMADVAAVAGVSHQTVSRVLNDHPNVREGTRVRVLEAIKELGYRRNLAARALATAQTRTIGILTIGSEFFGPQSTVLAVEAAARAQGYFVTVTSMDSYDIGAAVTALNHLTDQSVDGVVVVAPHDQVTEAIDELKLKVPVVVVAARTNVPENDPVHYVYVDQRDGARQATEHLISLGHQKIVHVSGPTGWSDATERKIGWGETMAAAGYDAVEFPAESWLAPSGYDAGVSLAPRVKAGEITAVFASNDYLAIGLLRAFWEAGVSVPEDVSVVGFDDLQIAEFYIPKLTTVRQPFGDVGRAALAELLNDDPASSGPRMIAPTMIVRASTAPPARS</sequence>
<dbReference type="Pfam" id="PF00356">
    <property type="entry name" value="LacI"/>
    <property type="match status" value="1"/>
</dbReference>
<dbReference type="SUPFAM" id="SSF53822">
    <property type="entry name" value="Periplasmic binding protein-like I"/>
    <property type="match status" value="1"/>
</dbReference>
<dbReference type="PANTHER" id="PTHR30146:SF109">
    <property type="entry name" value="HTH-TYPE TRANSCRIPTIONAL REGULATOR GALS"/>
    <property type="match status" value="1"/>
</dbReference>
<evidence type="ECO:0000256" key="4">
    <source>
        <dbReference type="SAM" id="MobiDB-lite"/>
    </source>
</evidence>
<dbReference type="Pfam" id="PF13377">
    <property type="entry name" value="Peripla_BP_3"/>
    <property type="match status" value="1"/>
</dbReference>
<feature type="region of interest" description="Disordered" evidence="4">
    <location>
        <begin position="1"/>
        <end position="20"/>
    </location>
</feature>
<dbReference type="InterPro" id="IPR000843">
    <property type="entry name" value="HTH_LacI"/>
</dbReference>
<comment type="caution">
    <text evidence="6">The sequence shown here is derived from an EMBL/GenBank/DDBJ whole genome shotgun (WGS) entry which is preliminary data.</text>
</comment>
<gene>
    <name evidence="6" type="ORF">ACFO7V_10380</name>
</gene>
<dbReference type="Gene3D" id="1.10.260.40">
    <property type="entry name" value="lambda repressor-like DNA-binding domains"/>
    <property type="match status" value="1"/>
</dbReference>